<accession>A0A813RBQ9</accession>
<evidence type="ECO:0000313" key="5">
    <source>
        <dbReference type="Proteomes" id="UP000663828"/>
    </source>
</evidence>
<name>A0A813RBQ9_ADIRI</name>
<reference evidence="3" key="1">
    <citation type="submission" date="2021-02" db="EMBL/GenBank/DDBJ databases">
        <authorList>
            <person name="Nowell W R."/>
        </authorList>
    </citation>
    <scope>NUCLEOTIDE SEQUENCE</scope>
</reference>
<feature type="region of interest" description="Disordered" evidence="1">
    <location>
        <begin position="622"/>
        <end position="649"/>
    </location>
</feature>
<feature type="domain" description="Rhamnogalacturonase A/B/Epimerase-like pectate lyase" evidence="2">
    <location>
        <begin position="34"/>
        <end position="118"/>
    </location>
</feature>
<dbReference type="InterPro" id="IPR024535">
    <property type="entry name" value="RHGA/B-epi-like_pectate_lyase"/>
</dbReference>
<dbReference type="InterPro" id="IPR012334">
    <property type="entry name" value="Pectin_lyas_fold"/>
</dbReference>
<evidence type="ECO:0000313" key="3">
    <source>
        <dbReference type="EMBL" id="CAF0778064.1"/>
    </source>
</evidence>
<evidence type="ECO:0000256" key="1">
    <source>
        <dbReference type="SAM" id="MobiDB-lite"/>
    </source>
</evidence>
<dbReference type="AlphaFoldDB" id="A0A813RBQ9"/>
<dbReference type="SUPFAM" id="SSF51126">
    <property type="entry name" value="Pectin lyase-like"/>
    <property type="match status" value="1"/>
</dbReference>
<dbReference type="SMART" id="SM00710">
    <property type="entry name" value="PbH1"/>
    <property type="match status" value="5"/>
</dbReference>
<dbReference type="OrthoDB" id="10052626at2759"/>
<dbReference type="Gene3D" id="2.160.20.10">
    <property type="entry name" value="Single-stranded right-handed beta-helix, Pectin lyase-like"/>
    <property type="match status" value="2"/>
</dbReference>
<sequence>MPVVYLGTNPLRDLFILFIILIQYSYTEGLTFPVSNFGAYPNDNIDDTNAIQNAIGAALLNGTNNTVTLQSGTYDLSASIYIYQANGFNFIGQGMDQTLLLVHSSISLFYVINSQQVILTSFSIDFSPLPFTAGYVVKATSSYLDLQIVAPHQADVGRKVGAIFRYDPVLRKPAIGNRSYEIYQTPPANQNTTLNPNGTLRIYLQYQTQFAVGDPIVARYSFTTHAIYAQDTVDLTIQSLTIYTAWYFGIYTSRARRLNMIDYHVRKRDDRWLSTAADCMHFGDSRESINIMDCSCEGQGDDGLNVQAFIFVVVQVINSTTLLIKTNNWEDALNVGIGSNLEFSTSSQPFTSYTSAIVATSTSINSTTRLFTFTNVISVNVGDLACVADNLTLTVRNFTVTNNRARGILLSTRNIRITKSLFNGTSAPAILFQPSLYWNEGPAPNNAILSENVFINCNQGLYRQSGVITMAPDPTQVLPVMHNIQITSSTFYNGPYSGSMVQCTNVNGIIITGNYLSTNSSDPPVVFCNSRNISAADNTIVNSQSVISQYYLYDTTSPCLANLSSIINITASGFNSSFPPPVIPTSTGVQVNTNQITSTTTTSTSTSSATVSASTSTTTMSTSASTATMSTSTSTAAMPTSTSSATSTSTVGNYSMSSNSINSATLPTITMWHIVIFAIYPANAML</sequence>
<dbReference type="Proteomes" id="UP000663852">
    <property type="component" value="Unassembled WGS sequence"/>
</dbReference>
<comment type="caution">
    <text evidence="3">The sequence shown here is derived from an EMBL/GenBank/DDBJ whole genome shotgun (WGS) entry which is preliminary data.</text>
</comment>
<dbReference type="InterPro" id="IPR006626">
    <property type="entry name" value="PbH1"/>
</dbReference>
<evidence type="ECO:0000313" key="4">
    <source>
        <dbReference type="EMBL" id="CAF1164816.1"/>
    </source>
</evidence>
<dbReference type="Pfam" id="PF12708">
    <property type="entry name" value="Pect-lyase_RHGA_epim"/>
    <property type="match status" value="1"/>
</dbReference>
<dbReference type="EMBL" id="CAJNOJ010000127">
    <property type="protein sequence ID" value="CAF1164816.1"/>
    <property type="molecule type" value="Genomic_DNA"/>
</dbReference>
<dbReference type="Proteomes" id="UP000663828">
    <property type="component" value="Unassembled WGS sequence"/>
</dbReference>
<organism evidence="3 5">
    <name type="scientific">Adineta ricciae</name>
    <name type="common">Rotifer</name>
    <dbReference type="NCBI Taxonomy" id="249248"/>
    <lineage>
        <taxon>Eukaryota</taxon>
        <taxon>Metazoa</taxon>
        <taxon>Spiralia</taxon>
        <taxon>Gnathifera</taxon>
        <taxon>Rotifera</taxon>
        <taxon>Eurotatoria</taxon>
        <taxon>Bdelloidea</taxon>
        <taxon>Adinetida</taxon>
        <taxon>Adinetidae</taxon>
        <taxon>Adineta</taxon>
    </lineage>
</organism>
<protein>
    <recommendedName>
        <fullName evidence="2">Rhamnogalacturonase A/B/Epimerase-like pectate lyase domain-containing protein</fullName>
    </recommendedName>
</protein>
<gene>
    <name evidence="4" type="ORF">EDS130_LOCUS23350</name>
    <name evidence="3" type="ORF">XAT740_LOCUS1816</name>
</gene>
<dbReference type="InterPro" id="IPR011050">
    <property type="entry name" value="Pectin_lyase_fold/virulence"/>
</dbReference>
<keyword evidence="5" id="KW-1185">Reference proteome</keyword>
<proteinExistence type="predicted"/>
<dbReference type="EMBL" id="CAJNOR010000058">
    <property type="protein sequence ID" value="CAF0778064.1"/>
    <property type="molecule type" value="Genomic_DNA"/>
</dbReference>
<evidence type="ECO:0000259" key="2">
    <source>
        <dbReference type="Pfam" id="PF12708"/>
    </source>
</evidence>